<dbReference type="AlphaFoldDB" id="A0A7J6VI30"/>
<evidence type="ECO:0000313" key="2">
    <source>
        <dbReference type="Proteomes" id="UP000554482"/>
    </source>
</evidence>
<accession>A0A7J6VI30</accession>
<dbReference type="OrthoDB" id="1934760at2759"/>
<dbReference type="EMBL" id="JABWDY010032367">
    <property type="protein sequence ID" value="KAF5184238.1"/>
    <property type="molecule type" value="Genomic_DNA"/>
</dbReference>
<gene>
    <name evidence="1" type="ORF">FRX31_026175</name>
</gene>
<sequence>MAISNGEKKKNRLIVSFEEMLIEFVPSLLVESPRFVKAPVGGAPANVACVITKSGGGLLHQHVLAYPPIQSISTMLLGMLFFWRRRSFKSFTSSNSPLRVEQSVAATHMVFSSTICTVLTGTIT</sequence>
<evidence type="ECO:0000313" key="1">
    <source>
        <dbReference type="EMBL" id="KAF5184238.1"/>
    </source>
</evidence>
<keyword evidence="2" id="KW-1185">Reference proteome</keyword>
<proteinExistence type="predicted"/>
<reference evidence="1 2" key="1">
    <citation type="submission" date="2020-06" db="EMBL/GenBank/DDBJ databases">
        <title>Transcriptomic and genomic resources for Thalictrum thalictroides and T. hernandezii: Facilitating candidate gene discovery in an emerging model plant lineage.</title>
        <authorList>
            <person name="Arias T."/>
            <person name="Riano-Pachon D.M."/>
            <person name="Di Stilio V.S."/>
        </authorList>
    </citation>
    <scope>NUCLEOTIDE SEQUENCE [LARGE SCALE GENOMIC DNA]</scope>
    <source>
        <strain evidence="2">cv. WT478/WT964</strain>
        <tissue evidence="1">Leaves</tissue>
    </source>
</reference>
<protein>
    <submittedName>
        <fullName evidence="1">Uncharacterized protein</fullName>
    </submittedName>
</protein>
<dbReference type="Proteomes" id="UP000554482">
    <property type="component" value="Unassembled WGS sequence"/>
</dbReference>
<name>A0A7J6VI30_THATH</name>
<organism evidence="1 2">
    <name type="scientific">Thalictrum thalictroides</name>
    <name type="common">Rue-anemone</name>
    <name type="synonym">Anemone thalictroides</name>
    <dbReference type="NCBI Taxonomy" id="46969"/>
    <lineage>
        <taxon>Eukaryota</taxon>
        <taxon>Viridiplantae</taxon>
        <taxon>Streptophyta</taxon>
        <taxon>Embryophyta</taxon>
        <taxon>Tracheophyta</taxon>
        <taxon>Spermatophyta</taxon>
        <taxon>Magnoliopsida</taxon>
        <taxon>Ranunculales</taxon>
        <taxon>Ranunculaceae</taxon>
        <taxon>Thalictroideae</taxon>
        <taxon>Thalictrum</taxon>
    </lineage>
</organism>
<comment type="caution">
    <text evidence="1">The sequence shown here is derived from an EMBL/GenBank/DDBJ whole genome shotgun (WGS) entry which is preliminary data.</text>
</comment>